<dbReference type="SUPFAM" id="SSF49879">
    <property type="entry name" value="SMAD/FHA domain"/>
    <property type="match status" value="1"/>
</dbReference>
<dbReference type="Gene3D" id="2.60.200.20">
    <property type="match status" value="1"/>
</dbReference>
<evidence type="ECO:0000313" key="2">
    <source>
        <dbReference type="EMBL" id="NLR94448.1"/>
    </source>
</evidence>
<sequence length="218" mass="24687">MKFKCNNCKVLVSVKNEAFQKKNQLKIKCPKCSTINVVKFTPPPQEIEKTVVHETNNTFSTFNQVNEAPQNTPEKNGEKAVGWLIVHTEDKEHLSFPLFLGINKVGRKSEQNIPEVPLEGDKYVSRIHCYLEIIRRGNATQIILADNGRFSGGRCSTNGTYVNGNEKRLNEKMEVIIQENDTIQIGRTKLVFKGISNQDVHTVIDEVANSDFQKTIIQ</sequence>
<protein>
    <submittedName>
        <fullName evidence="2">FHA domain-containing protein</fullName>
    </submittedName>
</protein>
<gene>
    <name evidence="2" type="ORF">HGP29_24805</name>
</gene>
<dbReference type="CDD" id="cd00060">
    <property type="entry name" value="FHA"/>
    <property type="match status" value="1"/>
</dbReference>
<dbReference type="Proteomes" id="UP000585050">
    <property type="component" value="Unassembled WGS sequence"/>
</dbReference>
<feature type="domain" description="FHA" evidence="1">
    <location>
        <begin position="103"/>
        <end position="167"/>
    </location>
</feature>
<keyword evidence="3" id="KW-1185">Reference proteome</keyword>
<name>A0A7X8SQI0_9BACT</name>
<dbReference type="Pfam" id="PF00498">
    <property type="entry name" value="FHA"/>
    <property type="match status" value="1"/>
</dbReference>
<dbReference type="RefSeq" id="WP_168885157.1">
    <property type="nucleotide sequence ID" value="NZ_JABAIL010000012.1"/>
</dbReference>
<dbReference type="EMBL" id="JABAIL010000012">
    <property type="protein sequence ID" value="NLR94448.1"/>
    <property type="molecule type" value="Genomic_DNA"/>
</dbReference>
<evidence type="ECO:0000313" key="3">
    <source>
        <dbReference type="Proteomes" id="UP000585050"/>
    </source>
</evidence>
<dbReference type="AlphaFoldDB" id="A0A7X8SQI0"/>
<dbReference type="Pfam" id="PF10122">
    <property type="entry name" value="Zn_ribbon_Com"/>
    <property type="match status" value="1"/>
</dbReference>
<dbReference type="InterPro" id="IPR019294">
    <property type="entry name" value="Translation_reg_Com"/>
</dbReference>
<dbReference type="InterPro" id="IPR000253">
    <property type="entry name" value="FHA_dom"/>
</dbReference>
<accession>A0A7X8SQI0</accession>
<dbReference type="InterPro" id="IPR008984">
    <property type="entry name" value="SMAD_FHA_dom_sf"/>
</dbReference>
<dbReference type="PROSITE" id="PS50006">
    <property type="entry name" value="FHA_DOMAIN"/>
    <property type="match status" value="1"/>
</dbReference>
<organism evidence="2 3">
    <name type="scientific">Flammeovirga agarivorans</name>
    <dbReference type="NCBI Taxonomy" id="2726742"/>
    <lineage>
        <taxon>Bacteria</taxon>
        <taxon>Pseudomonadati</taxon>
        <taxon>Bacteroidota</taxon>
        <taxon>Cytophagia</taxon>
        <taxon>Cytophagales</taxon>
        <taxon>Flammeovirgaceae</taxon>
        <taxon>Flammeovirga</taxon>
    </lineage>
</organism>
<evidence type="ECO:0000259" key="1">
    <source>
        <dbReference type="PROSITE" id="PS50006"/>
    </source>
</evidence>
<comment type="caution">
    <text evidence="2">The sequence shown here is derived from an EMBL/GenBank/DDBJ whole genome shotgun (WGS) entry which is preliminary data.</text>
</comment>
<reference evidence="2 3" key="1">
    <citation type="submission" date="2020-04" db="EMBL/GenBank/DDBJ databases">
        <title>Flammeovirga sp. SR4, a novel species isolated from seawater.</title>
        <authorList>
            <person name="Wang X."/>
        </authorList>
    </citation>
    <scope>NUCLEOTIDE SEQUENCE [LARGE SCALE GENOMIC DNA]</scope>
    <source>
        <strain evidence="2 3">SR4</strain>
    </source>
</reference>
<proteinExistence type="predicted"/>